<evidence type="ECO:0000313" key="1">
    <source>
        <dbReference type="EMBL" id="PHG74875.1"/>
    </source>
</evidence>
<protein>
    <submittedName>
        <fullName evidence="1">Uncharacterized protein</fullName>
    </submittedName>
</protein>
<dbReference type="AlphaFoldDB" id="A0A9X7HJX4"/>
<organism evidence="1 2">
    <name type="scientific">Bacillus cereus</name>
    <dbReference type="NCBI Taxonomy" id="1396"/>
    <lineage>
        <taxon>Bacteria</taxon>
        <taxon>Bacillati</taxon>
        <taxon>Bacillota</taxon>
        <taxon>Bacilli</taxon>
        <taxon>Bacillales</taxon>
        <taxon>Bacillaceae</taxon>
        <taxon>Bacillus</taxon>
        <taxon>Bacillus cereus group</taxon>
    </lineage>
</organism>
<reference evidence="1 2" key="1">
    <citation type="submission" date="2017-09" db="EMBL/GenBank/DDBJ databases">
        <title>Large-scale bioinformatics analysis of Bacillus genomes uncovers conserved roles of natural products in bacterial physiology.</title>
        <authorList>
            <consortium name="Agbiome Team Llc"/>
            <person name="Bleich R.M."/>
            <person name="Grubbs K.J."/>
            <person name="Santa Maria K.C."/>
            <person name="Allen S.E."/>
            <person name="Farag S."/>
            <person name="Shank E.A."/>
            <person name="Bowers A."/>
        </authorList>
    </citation>
    <scope>NUCLEOTIDE SEQUENCE [LARGE SCALE GENOMIC DNA]</scope>
    <source>
        <strain evidence="1 2">AFS029792</strain>
    </source>
</reference>
<name>A0A9X7HJX4_BACCE</name>
<accession>A0A9X7HJX4</accession>
<gene>
    <name evidence="1" type="ORF">COI69_29050</name>
</gene>
<sequence>MFTINYGFVVFCLNFITNQHQFANTLFVDKRELQTSVCNIYKVPIVMLIMEIDSSSTFTFIEEGR</sequence>
<evidence type="ECO:0000313" key="2">
    <source>
        <dbReference type="Proteomes" id="UP000225135"/>
    </source>
</evidence>
<proteinExistence type="predicted"/>
<comment type="caution">
    <text evidence="1">The sequence shown here is derived from an EMBL/GenBank/DDBJ whole genome shotgun (WGS) entry which is preliminary data.</text>
</comment>
<dbReference type="Proteomes" id="UP000225135">
    <property type="component" value="Unassembled WGS sequence"/>
</dbReference>
<dbReference type="EMBL" id="NUUR01000122">
    <property type="protein sequence ID" value="PHG74875.1"/>
    <property type="molecule type" value="Genomic_DNA"/>
</dbReference>